<dbReference type="GeneID" id="18815411"/>
<feature type="compositionally biased region" description="Acidic residues" evidence="1">
    <location>
        <begin position="1"/>
        <end position="11"/>
    </location>
</feature>
<organism>
    <name type="scientific">Serpula lacrymans var. lacrymans (strain S7.9)</name>
    <name type="common">Dry rot fungus</name>
    <dbReference type="NCBI Taxonomy" id="578457"/>
    <lineage>
        <taxon>Eukaryota</taxon>
        <taxon>Fungi</taxon>
        <taxon>Dikarya</taxon>
        <taxon>Basidiomycota</taxon>
        <taxon>Agaricomycotina</taxon>
        <taxon>Agaricomycetes</taxon>
        <taxon>Agaricomycetidae</taxon>
        <taxon>Boletales</taxon>
        <taxon>Coniophorineae</taxon>
        <taxon>Serpulaceae</taxon>
        <taxon>Serpula</taxon>
    </lineage>
</organism>
<dbReference type="HOGENOM" id="CLU_2211580_0_0_1"/>
<feature type="region of interest" description="Disordered" evidence="1">
    <location>
        <begin position="1"/>
        <end position="59"/>
    </location>
</feature>
<dbReference type="AlphaFoldDB" id="F8P3C1"/>
<proteinExistence type="predicted"/>
<name>F8P3C1_SERL9</name>
<reference evidence="2" key="1">
    <citation type="submission" date="2011-04" db="EMBL/GenBank/DDBJ databases">
        <title>Evolution of plant cell wall degrading machinery underlies the functional diversity of forest fungi.</title>
        <authorList>
            <consortium name="US DOE Joint Genome Institute (JGI-PGF)"/>
            <person name="Eastwood D.C."/>
            <person name="Floudas D."/>
            <person name="Binder M."/>
            <person name="Majcherczyk A."/>
            <person name="Schneider P."/>
            <person name="Aerts A."/>
            <person name="Asiegbu F.O."/>
            <person name="Baker S.E."/>
            <person name="Barry K."/>
            <person name="Bendiksby M."/>
            <person name="Blumentritt M."/>
            <person name="Coutinho P.M."/>
            <person name="Cullen D."/>
            <person name="Cullen D."/>
            <person name="Gathman A."/>
            <person name="Goodell B."/>
            <person name="Henrissat B."/>
            <person name="Ihrmark K."/>
            <person name="Kauserud H."/>
            <person name="Kohler A."/>
            <person name="LaButti K."/>
            <person name="Lapidus A."/>
            <person name="Lavin J.L."/>
            <person name="Lee Y.-H."/>
            <person name="Lindquist E."/>
            <person name="Lilly W."/>
            <person name="Lucas S."/>
            <person name="Morin E."/>
            <person name="Murat C."/>
            <person name="Oguiza J.A."/>
            <person name="Park J."/>
            <person name="Pisabarro A.G."/>
            <person name="Riley R."/>
            <person name="Rosling A."/>
            <person name="Salamov A."/>
            <person name="Schmidt O."/>
            <person name="Schmutz J."/>
            <person name="Skrede I."/>
            <person name="Stenlid J."/>
            <person name="Wiebenga A."/>
            <person name="Xie X."/>
            <person name="Kues U."/>
            <person name="Hibbett D.S."/>
            <person name="Hoffmeister D."/>
            <person name="Hogberg N."/>
            <person name="Martin F."/>
            <person name="Grigoriev I.V."/>
            <person name="Watkinson S.C."/>
        </authorList>
    </citation>
    <scope>NUCLEOTIDE SEQUENCE</scope>
    <source>
        <strain evidence="2">S7.9</strain>
    </source>
</reference>
<accession>F8P3C1</accession>
<dbReference type="EMBL" id="GL945437">
    <property type="protein sequence ID" value="EGO22652.1"/>
    <property type="molecule type" value="Genomic_DNA"/>
</dbReference>
<dbReference type="Proteomes" id="UP000008064">
    <property type="component" value="Unassembled WGS sequence"/>
</dbReference>
<protein>
    <submittedName>
        <fullName evidence="2">Uncharacterized protein</fullName>
    </submittedName>
</protein>
<sequence>MHVDNDYDYDDVGITTASPNAGKALHSDSIDDEDLIYFPEGQSDGDSSAPSAPDDEGELLNLYLPSPIPPISHYPPRELNASEALTLKHYATWTKSQRTVLDYQYHA</sequence>
<evidence type="ECO:0000256" key="1">
    <source>
        <dbReference type="SAM" id="MobiDB-lite"/>
    </source>
</evidence>
<evidence type="ECO:0000313" key="2">
    <source>
        <dbReference type="EMBL" id="EGO22652.1"/>
    </source>
</evidence>
<dbReference type="RefSeq" id="XP_007321190.1">
    <property type="nucleotide sequence ID" value="XM_007321128.1"/>
</dbReference>
<gene>
    <name evidence="2" type="ORF">SERLADRAFT_440672</name>
</gene>
<dbReference type="KEGG" id="sla:SERLADRAFT_440672"/>